<evidence type="ECO:0000313" key="1">
    <source>
        <dbReference type="EMBL" id="EGE82506.1"/>
    </source>
</evidence>
<dbReference type="HOGENOM" id="CLU_1958978_0_0_1"/>
<accession>F2TGZ3</accession>
<dbReference type="AlphaFoldDB" id="F2TGZ3"/>
<proteinExistence type="predicted"/>
<protein>
    <submittedName>
        <fullName evidence="1">Uncharacterized protein</fullName>
    </submittedName>
</protein>
<gene>
    <name evidence="1" type="ORF">BDDG_05450</name>
</gene>
<dbReference type="OrthoDB" id="5946976at2759"/>
<organism evidence="1">
    <name type="scientific">Ajellomyces dermatitidis (strain ATCC 18188 / CBS 674.68)</name>
    <name type="common">Blastomyces dermatitidis</name>
    <dbReference type="NCBI Taxonomy" id="653446"/>
    <lineage>
        <taxon>Eukaryota</taxon>
        <taxon>Fungi</taxon>
        <taxon>Dikarya</taxon>
        <taxon>Ascomycota</taxon>
        <taxon>Pezizomycotina</taxon>
        <taxon>Eurotiomycetes</taxon>
        <taxon>Eurotiomycetidae</taxon>
        <taxon>Onygenales</taxon>
        <taxon>Ajellomycetaceae</taxon>
        <taxon>Blastomyces</taxon>
    </lineage>
</organism>
<sequence length="128" mass="14480">MERRFKSPAWMFPCHWDPRPNPGQADLELIREQYNIPGLAAARSSDSVVIKDAVGVRKVDDHTDLETTDIFHLVILFTLLGGRLLMVKRILNKDPAGVQGEFFYGNTNYVILGRIIEKFTATVPPGRK</sequence>
<reference evidence="1" key="1">
    <citation type="submission" date="2010-03" db="EMBL/GenBank/DDBJ databases">
        <title>Annotation of Blastomyces dermatitidis strain ATCC 18188.</title>
        <authorList>
            <consortium name="The Broad Institute Genome Sequencing Platform"/>
            <consortium name="Broad Institute Genome Sequencing Center for Infectious Disease."/>
            <person name="Cuomo C."/>
            <person name="Klein B."/>
            <person name="Sullivan T."/>
            <person name="Heitman J."/>
            <person name="Young S."/>
            <person name="Zeng Q."/>
            <person name="Gargeya S."/>
            <person name="Alvarado L."/>
            <person name="Berlin A.M."/>
            <person name="Chapman S.B."/>
            <person name="Chen Z."/>
            <person name="Freedman E."/>
            <person name="Gellesch M."/>
            <person name="Goldberg J."/>
            <person name="Griggs A."/>
            <person name="Gujja S."/>
            <person name="Heilman E."/>
            <person name="Heiman D."/>
            <person name="Howarth C."/>
            <person name="Mehta T."/>
            <person name="Neiman D."/>
            <person name="Pearson M."/>
            <person name="Roberts A."/>
            <person name="Saif S."/>
            <person name="Shea T."/>
            <person name="Shenoy N."/>
            <person name="Sisk P."/>
            <person name="Stolte C."/>
            <person name="Sykes S."/>
            <person name="White J."/>
            <person name="Yandava C."/>
            <person name="Haas B."/>
            <person name="Nusbaum C."/>
            <person name="Birren B."/>
        </authorList>
    </citation>
    <scope>NUCLEOTIDE SEQUENCE [LARGE SCALE GENOMIC DNA]</scope>
    <source>
        <strain evidence="1">ATCC 18188</strain>
    </source>
</reference>
<dbReference type="InterPro" id="IPR012338">
    <property type="entry name" value="Beta-lactam/transpept-like"/>
</dbReference>
<name>F2TGZ3_AJEDA</name>
<dbReference type="SUPFAM" id="SSF56601">
    <property type="entry name" value="beta-lactamase/transpeptidase-like"/>
    <property type="match status" value="1"/>
</dbReference>
<dbReference type="Proteomes" id="UP000007802">
    <property type="component" value="Unassembled WGS sequence"/>
</dbReference>
<dbReference type="EMBL" id="GG749434">
    <property type="protein sequence ID" value="EGE82506.1"/>
    <property type="molecule type" value="Genomic_DNA"/>
</dbReference>